<dbReference type="EMBL" id="SNZE01000010">
    <property type="protein sequence ID" value="TDR31389.1"/>
    <property type="molecule type" value="Genomic_DNA"/>
</dbReference>
<dbReference type="Proteomes" id="UP000294480">
    <property type="component" value="Unassembled WGS sequence"/>
</dbReference>
<sequence length="147" mass="16191">MWAQCRYILLVVTALVLGGCQAVNVLSKASHKISRPVNIDGYCSQTDEAGYRDQIKISVKNNTVQALDWTASPKQGTCRFQLNDFTQIATRPTADLQSKTDRRCHVLVWQDRDHITVAANGCQSSCPASDQLLPVLLDSQTGGCKPR</sequence>
<reference evidence="1 2" key="1">
    <citation type="submission" date="2019-03" db="EMBL/GenBank/DDBJ databases">
        <title>Genomic Encyclopedia of Type Strains, Phase IV (KMG-IV): sequencing the most valuable type-strain genomes for metagenomic binning, comparative biology and taxonomic classification.</title>
        <authorList>
            <person name="Goeker M."/>
        </authorList>
    </citation>
    <scope>NUCLEOTIDE SEQUENCE [LARGE SCALE GENOMIC DNA]</scope>
    <source>
        <strain evidence="1 2">DSM 102852</strain>
    </source>
</reference>
<keyword evidence="2" id="KW-1185">Reference proteome</keyword>
<evidence type="ECO:0000313" key="1">
    <source>
        <dbReference type="EMBL" id="TDR31389.1"/>
    </source>
</evidence>
<gene>
    <name evidence="1" type="ORF">DFR44_11037</name>
</gene>
<dbReference type="PROSITE" id="PS51257">
    <property type="entry name" value="PROKAR_LIPOPROTEIN"/>
    <property type="match status" value="1"/>
</dbReference>
<dbReference type="AlphaFoldDB" id="A0A4R6Y7R1"/>
<evidence type="ECO:0008006" key="3">
    <source>
        <dbReference type="Google" id="ProtNLM"/>
    </source>
</evidence>
<proteinExistence type="predicted"/>
<name>A0A4R6Y7R1_9BURK</name>
<evidence type="ECO:0000313" key="2">
    <source>
        <dbReference type="Proteomes" id="UP000294480"/>
    </source>
</evidence>
<comment type="caution">
    <text evidence="1">The sequence shown here is derived from an EMBL/GenBank/DDBJ whole genome shotgun (WGS) entry which is preliminary data.</text>
</comment>
<accession>A0A4R6Y7R1</accession>
<protein>
    <recommendedName>
        <fullName evidence="3">Lipoprotein</fullName>
    </recommendedName>
</protein>
<organism evidence="1 2">
    <name type="scientific">Hydromonas duriensis</name>
    <dbReference type="NCBI Taxonomy" id="1527608"/>
    <lineage>
        <taxon>Bacteria</taxon>
        <taxon>Pseudomonadati</taxon>
        <taxon>Pseudomonadota</taxon>
        <taxon>Betaproteobacteria</taxon>
        <taxon>Burkholderiales</taxon>
        <taxon>Burkholderiaceae</taxon>
        <taxon>Hydromonas</taxon>
    </lineage>
</organism>